<proteinExistence type="predicted"/>
<comment type="caution">
    <text evidence="2">The sequence shown here is derived from an EMBL/GenBank/DDBJ whole genome shotgun (WGS) entry which is preliminary data.</text>
</comment>
<feature type="region of interest" description="Disordered" evidence="1">
    <location>
        <begin position="149"/>
        <end position="201"/>
    </location>
</feature>
<protein>
    <submittedName>
        <fullName evidence="2">Uncharacterized protein</fullName>
    </submittedName>
</protein>
<reference evidence="2" key="1">
    <citation type="submission" date="2023-02" db="EMBL/GenBank/DDBJ databases">
        <title>Colletotrichum kahawae CIFC_Que2 genome sequencing and assembly.</title>
        <authorList>
            <person name="Baroncelli R."/>
        </authorList>
    </citation>
    <scope>NUCLEOTIDE SEQUENCE</scope>
    <source>
        <strain evidence="2">CIFC_Que2</strain>
    </source>
</reference>
<dbReference type="Proteomes" id="UP001281614">
    <property type="component" value="Unassembled WGS sequence"/>
</dbReference>
<organism evidence="2 3">
    <name type="scientific">Colletotrichum kahawae</name>
    <name type="common">Coffee berry disease fungus</name>
    <dbReference type="NCBI Taxonomy" id="34407"/>
    <lineage>
        <taxon>Eukaryota</taxon>
        <taxon>Fungi</taxon>
        <taxon>Dikarya</taxon>
        <taxon>Ascomycota</taxon>
        <taxon>Pezizomycotina</taxon>
        <taxon>Sordariomycetes</taxon>
        <taxon>Hypocreomycetidae</taxon>
        <taxon>Glomerellales</taxon>
        <taxon>Glomerellaceae</taxon>
        <taxon>Colletotrichum</taxon>
        <taxon>Colletotrichum gloeosporioides species complex</taxon>
    </lineage>
</organism>
<evidence type="ECO:0000313" key="3">
    <source>
        <dbReference type="Proteomes" id="UP001281614"/>
    </source>
</evidence>
<evidence type="ECO:0000256" key="1">
    <source>
        <dbReference type="SAM" id="MobiDB-lite"/>
    </source>
</evidence>
<sequence length="218" mass="24611">MVSGDMSTISLEHARAILSSLKQDPSVGRKIRDLHEKLINEEVGRRLQVLKSGQPAAPLAICVDCKEAFDPQTSIGAIAGNLEPDYDGDFWADHDEDCHGIIDTDEMREEYPEGFTWDCCDQAGDAEGCHRGFHRADDDGEKEGVSVEFYESTEEEDDDDDDDEDEEDEDEEDETKENKDDDPEVVVVGERQVVNKRKADDSFEVSVYAQKPKRDAYW</sequence>
<evidence type="ECO:0000313" key="2">
    <source>
        <dbReference type="EMBL" id="KAK2774821.1"/>
    </source>
</evidence>
<accession>A0AAE0DEF7</accession>
<dbReference type="PANTHER" id="PTHR38167">
    <property type="entry name" value="C2H2-TYPE DOMAIN-CONTAINING PROTEIN"/>
    <property type="match status" value="1"/>
</dbReference>
<name>A0AAE0DEF7_COLKA</name>
<feature type="compositionally biased region" description="Acidic residues" evidence="1">
    <location>
        <begin position="151"/>
        <end position="184"/>
    </location>
</feature>
<dbReference type="AlphaFoldDB" id="A0AAE0DEF7"/>
<keyword evidence="3" id="KW-1185">Reference proteome</keyword>
<dbReference type="EMBL" id="VYYT01000042">
    <property type="protein sequence ID" value="KAK2774821.1"/>
    <property type="molecule type" value="Genomic_DNA"/>
</dbReference>
<gene>
    <name evidence="2" type="ORF">CKAH01_13027</name>
</gene>
<dbReference type="PANTHER" id="PTHR38167:SF1">
    <property type="entry name" value="C2H2-TYPE DOMAIN-CONTAINING PROTEIN"/>
    <property type="match status" value="1"/>
</dbReference>